<dbReference type="Gene3D" id="2.40.170.20">
    <property type="entry name" value="TonB-dependent receptor, beta-barrel domain"/>
    <property type="match status" value="1"/>
</dbReference>
<gene>
    <name evidence="17" type="ORF">QGN17_08675</name>
</gene>
<keyword evidence="6 15" id="KW-0732">Signal</keyword>
<feature type="region of interest" description="Disordered" evidence="14">
    <location>
        <begin position="134"/>
        <end position="155"/>
    </location>
</feature>
<keyword evidence="18" id="KW-1185">Reference proteome</keyword>
<dbReference type="SUPFAM" id="SSF56935">
    <property type="entry name" value="Porins"/>
    <property type="match status" value="1"/>
</dbReference>
<protein>
    <submittedName>
        <fullName evidence="17">TonB-dependent receptor</fullName>
    </submittedName>
</protein>
<dbReference type="PANTHER" id="PTHR32552:SF89">
    <property type="entry name" value="CATECHOLATE SIDEROPHORE RECEPTOR FIU"/>
    <property type="match status" value="1"/>
</dbReference>
<keyword evidence="4" id="KW-0410">Iron transport</keyword>
<keyword evidence="10 12" id="KW-0472">Membrane</keyword>
<evidence type="ECO:0000256" key="15">
    <source>
        <dbReference type="SAM" id="SignalP"/>
    </source>
</evidence>
<evidence type="ECO:0000313" key="18">
    <source>
        <dbReference type="Proteomes" id="UP001160625"/>
    </source>
</evidence>
<evidence type="ECO:0000256" key="4">
    <source>
        <dbReference type="ARBA" id="ARBA00022496"/>
    </source>
</evidence>
<keyword evidence="3 12" id="KW-1134">Transmembrane beta strand</keyword>
<comment type="subcellular location">
    <subcellularLocation>
        <location evidence="1 12">Cell outer membrane</location>
        <topology evidence="1 12">Multi-pass membrane protein</topology>
    </subcellularLocation>
</comment>
<evidence type="ECO:0000256" key="3">
    <source>
        <dbReference type="ARBA" id="ARBA00022452"/>
    </source>
</evidence>
<dbReference type="InterPro" id="IPR000531">
    <property type="entry name" value="Beta-barrel_TonB"/>
</dbReference>
<evidence type="ECO:0000256" key="8">
    <source>
        <dbReference type="ARBA" id="ARBA00023065"/>
    </source>
</evidence>
<dbReference type="RefSeq" id="WP_281044081.1">
    <property type="nucleotide sequence ID" value="NZ_JARYGZ010000001.1"/>
</dbReference>
<dbReference type="Gene3D" id="2.170.130.10">
    <property type="entry name" value="TonB-dependent receptor, plug domain"/>
    <property type="match status" value="1"/>
</dbReference>
<dbReference type="Proteomes" id="UP001160625">
    <property type="component" value="Unassembled WGS sequence"/>
</dbReference>
<keyword evidence="8" id="KW-0406">Ion transport</keyword>
<evidence type="ECO:0000256" key="12">
    <source>
        <dbReference type="PROSITE-ProRule" id="PRU01360"/>
    </source>
</evidence>
<keyword evidence="11 12" id="KW-0998">Cell outer membrane</keyword>
<name>A0ABT6N135_9SPHN</name>
<evidence type="ECO:0000256" key="7">
    <source>
        <dbReference type="ARBA" id="ARBA00023004"/>
    </source>
</evidence>
<dbReference type="SMART" id="SM00965">
    <property type="entry name" value="STN"/>
    <property type="match status" value="1"/>
</dbReference>
<keyword evidence="17" id="KW-0675">Receptor</keyword>
<dbReference type="InterPro" id="IPR036942">
    <property type="entry name" value="Beta-barrel_TonB_sf"/>
</dbReference>
<feature type="domain" description="Secretin/TonB short N-terminal" evidence="16">
    <location>
        <begin position="55"/>
        <end position="106"/>
    </location>
</feature>
<evidence type="ECO:0000256" key="10">
    <source>
        <dbReference type="ARBA" id="ARBA00023136"/>
    </source>
</evidence>
<dbReference type="InterPro" id="IPR012910">
    <property type="entry name" value="Plug_dom"/>
</dbReference>
<dbReference type="InterPro" id="IPR039426">
    <property type="entry name" value="TonB-dep_rcpt-like"/>
</dbReference>
<reference evidence="17" key="1">
    <citation type="submission" date="2023-04" db="EMBL/GenBank/DDBJ databases">
        <title>Sphingomonas sp. MAHUQ-71 isolated from rice field.</title>
        <authorList>
            <person name="Huq M.A."/>
        </authorList>
    </citation>
    <scope>NUCLEOTIDE SEQUENCE</scope>
    <source>
        <strain evidence="17">MAHUQ-71</strain>
    </source>
</reference>
<proteinExistence type="inferred from homology"/>
<organism evidence="17 18">
    <name type="scientific">Sphingomonas oryzagri</name>
    <dbReference type="NCBI Taxonomy" id="3042314"/>
    <lineage>
        <taxon>Bacteria</taxon>
        <taxon>Pseudomonadati</taxon>
        <taxon>Pseudomonadota</taxon>
        <taxon>Alphaproteobacteria</taxon>
        <taxon>Sphingomonadales</taxon>
        <taxon>Sphingomonadaceae</taxon>
        <taxon>Sphingomonas</taxon>
    </lineage>
</organism>
<evidence type="ECO:0000256" key="2">
    <source>
        <dbReference type="ARBA" id="ARBA00022448"/>
    </source>
</evidence>
<evidence type="ECO:0000259" key="16">
    <source>
        <dbReference type="SMART" id="SM00965"/>
    </source>
</evidence>
<keyword evidence="5 12" id="KW-0812">Transmembrane</keyword>
<dbReference type="Gene3D" id="3.55.50.30">
    <property type="match status" value="1"/>
</dbReference>
<feature type="signal peptide" evidence="15">
    <location>
        <begin position="1"/>
        <end position="28"/>
    </location>
</feature>
<dbReference type="Pfam" id="PF00593">
    <property type="entry name" value="TonB_dep_Rec_b-barrel"/>
    <property type="match status" value="1"/>
</dbReference>
<evidence type="ECO:0000313" key="17">
    <source>
        <dbReference type="EMBL" id="MDH7638803.1"/>
    </source>
</evidence>
<evidence type="ECO:0000256" key="1">
    <source>
        <dbReference type="ARBA" id="ARBA00004571"/>
    </source>
</evidence>
<comment type="similarity">
    <text evidence="12 13">Belongs to the TonB-dependent receptor family.</text>
</comment>
<dbReference type="InterPro" id="IPR037066">
    <property type="entry name" value="Plug_dom_sf"/>
</dbReference>
<dbReference type="PROSITE" id="PS52016">
    <property type="entry name" value="TONB_DEPENDENT_REC_3"/>
    <property type="match status" value="1"/>
</dbReference>
<sequence>MSFGTRSPFLSVSMTALAVSTLAMPAFAQGQVRNFDVPAQSAADGIVSFAQQAGIQVLAPSAATKGRKVGGVKGNYTVEEGLRRLIGPSHLRLVSFDGRTAVIAERGAATSAPAQRGGFTNVAYVQSAPAPMSASAAAPAQPDTTTPPGAEPPVADTQGLQEIVVTGNTSGKRTLFNSSSNVTLASSADLLRKAPRSTAETLELVPGIFVEGTAGPISNNYSVRGLRGGAQTFITLEEDGMPILYGGGGADFYFQNDITIDRMEAVEGGTSGILAPNGAGATINFISLKPNHDKPTASVRFTGATYGDLRADGYFSAPIADGWAFSIGGYAQSQKGVRRTPFSYNAYNVKGMLEKKFDDGGFVRLTLKHGDQHNPYYADMPFAVSASGKISSIPGLNLKTDDVGGNSFASFDVPDSPNTGNALRRFSSSNGVHVTSSVYRLDIEKPVSEGLRLFARARYLDGKYDFNGIFPGSGAGTAGLTSAADYVDPNASPLASLTPIQGSSETYFNVAQAMFPTATQYGLKDLRTGQVISSTDAAGLAAIGGNGLLQQTVLNHQTLKTKDFGSDFGAKWDHDLGPVDNSLTVGGMVYNVRRWNDQSAVATVLNDVQNNSHVYDLVALDAGGGVVGSLTNNGLVNYGNWGQGIFKDEVTSLSAYFNDEMKIGDKLHIDFGARYEHQHVSVDIGNTALVNAPVPAGTPGLYQDVGSTFDGTYAHSKATYHDWAYTAGINYELTDNISLYARGARGFQTNGGDTGGTHAPTDLTLYEGGVRFQAHGLSASVIGFRTIFKNQSYQFVDPNDPTNAANALANNETNGVQVDATWRPIHFFSLDVQGVYQDPKLSNLRFNGVAQPQYSGNTPERTPKKLLTVTPSFILPHGLGEIYGRWKYIGKIFADSGNGIALPSYSVFTVGASLNVSERINVSASVDNLTNAKGFTEGNPRQGQTQTIVNGFFYGRAIVGRNAQVSATIKL</sequence>
<comment type="caution">
    <text evidence="17">The sequence shown here is derived from an EMBL/GenBank/DDBJ whole genome shotgun (WGS) entry which is preliminary data.</text>
</comment>
<dbReference type="PANTHER" id="PTHR32552">
    <property type="entry name" value="FERRICHROME IRON RECEPTOR-RELATED"/>
    <property type="match status" value="1"/>
</dbReference>
<evidence type="ECO:0000256" key="14">
    <source>
        <dbReference type="SAM" id="MobiDB-lite"/>
    </source>
</evidence>
<feature type="chain" id="PRO_5045054302" evidence="15">
    <location>
        <begin position="29"/>
        <end position="971"/>
    </location>
</feature>
<evidence type="ECO:0000256" key="13">
    <source>
        <dbReference type="RuleBase" id="RU003357"/>
    </source>
</evidence>
<dbReference type="EMBL" id="JARYGZ010000001">
    <property type="protein sequence ID" value="MDH7638803.1"/>
    <property type="molecule type" value="Genomic_DNA"/>
</dbReference>
<keyword evidence="2 12" id="KW-0813">Transport</keyword>
<evidence type="ECO:0000256" key="5">
    <source>
        <dbReference type="ARBA" id="ARBA00022692"/>
    </source>
</evidence>
<evidence type="ECO:0000256" key="11">
    <source>
        <dbReference type="ARBA" id="ARBA00023237"/>
    </source>
</evidence>
<dbReference type="Pfam" id="PF07715">
    <property type="entry name" value="Plug"/>
    <property type="match status" value="1"/>
</dbReference>
<keyword evidence="9 13" id="KW-0798">TonB box</keyword>
<feature type="compositionally biased region" description="Low complexity" evidence="14">
    <location>
        <begin position="134"/>
        <end position="148"/>
    </location>
</feature>
<keyword evidence="7" id="KW-0408">Iron</keyword>
<evidence type="ECO:0000256" key="9">
    <source>
        <dbReference type="ARBA" id="ARBA00023077"/>
    </source>
</evidence>
<dbReference type="InterPro" id="IPR011662">
    <property type="entry name" value="Secretin/TonB_short_N"/>
</dbReference>
<evidence type="ECO:0000256" key="6">
    <source>
        <dbReference type="ARBA" id="ARBA00022729"/>
    </source>
</evidence>
<accession>A0ABT6N135</accession>